<sequence>MTVQTTPRRSRRRSRAVAAGLLVIGAVAGGLLTAAPANAAVSNCPAGSACFWKDAGYKTGGSAAKNVRFTLLIADFRYWNYGPSKVTGLLNGNANDSASSVYNNGKQDTTHWYQGSYSSGYMFKLKPGNGDDNLSNATGAVPTSRSNDNLSSGFFSSCDPAYRCS</sequence>
<feature type="chain" id="PRO_5045849139" evidence="1">
    <location>
        <begin position="40"/>
        <end position="165"/>
    </location>
</feature>
<reference evidence="3" key="1">
    <citation type="journal article" date="2019" name="Int. J. Syst. Evol. Microbiol.">
        <title>The Global Catalogue of Microorganisms (GCM) 10K type strain sequencing project: providing services to taxonomists for standard genome sequencing and annotation.</title>
        <authorList>
            <consortium name="The Broad Institute Genomics Platform"/>
            <consortium name="The Broad Institute Genome Sequencing Center for Infectious Disease"/>
            <person name="Wu L."/>
            <person name="Ma J."/>
        </authorList>
    </citation>
    <scope>NUCLEOTIDE SEQUENCE [LARGE SCALE GENOMIC DNA]</scope>
    <source>
        <strain evidence="3">CGMCC 1.10363</strain>
    </source>
</reference>
<dbReference type="InterPro" id="IPR006311">
    <property type="entry name" value="TAT_signal"/>
</dbReference>
<protein>
    <submittedName>
        <fullName evidence="2">Peptidase inhibitor family I36 protein</fullName>
    </submittedName>
</protein>
<dbReference type="Pfam" id="PF03995">
    <property type="entry name" value="Inhibitor_I36"/>
    <property type="match status" value="1"/>
</dbReference>
<evidence type="ECO:0000256" key="1">
    <source>
        <dbReference type="SAM" id="SignalP"/>
    </source>
</evidence>
<feature type="signal peptide" evidence="1">
    <location>
        <begin position="1"/>
        <end position="39"/>
    </location>
</feature>
<keyword evidence="1" id="KW-0732">Signal</keyword>
<dbReference type="RefSeq" id="WP_390230400.1">
    <property type="nucleotide sequence ID" value="NZ_JBHSCN010000006.1"/>
</dbReference>
<keyword evidence="3" id="KW-1185">Reference proteome</keyword>
<gene>
    <name evidence="2" type="ORF">ACFOYW_14625</name>
</gene>
<dbReference type="EMBL" id="JBHSCN010000006">
    <property type="protein sequence ID" value="MFC4244606.1"/>
    <property type="molecule type" value="Genomic_DNA"/>
</dbReference>
<name>A0ABV8Q8D2_9MICO</name>
<comment type="caution">
    <text evidence="2">The sequence shown here is derived from an EMBL/GenBank/DDBJ whole genome shotgun (WGS) entry which is preliminary data.</text>
</comment>
<dbReference type="Proteomes" id="UP001595900">
    <property type="component" value="Unassembled WGS sequence"/>
</dbReference>
<proteinExistence type="predicted"/>
<evidence type="ECO:0000313" key="3">
    <source>
        <dbReference type="Proteomes" id="UP001595900"/>
    </source>
</evidence>
<accession>A0ABV8Q8D2</accession>
<dbReference type="PROSITE" id="PS51318">
    <property type="entry name" value="TAT"/>
    <property type="match status" value="1"/>
</dbReference>
<evidence type="ECO:0000313" key="2">
    <source>
        <dbReference type="EMBL" id="MFC4244606.1"/>
    </source>
</evidence>
<organism evidence="2 3">
    <name type="scientific">Gryllotalpicola reticulitermitis</name>
    <dbReference type="NCBI Taxonomy" id="1184153"/>
    <lineage>
        <taxon>Bacteria</taxon>
        <taxon>Bacillati</taxon>
        <taxon>Actinomycetota</taxon>
        <taxon>Actinomycetes</taxon>
        <taxon>Micrococcales</taxon>
        <taxon>Microbacteriaceae</taxon>
        <taxon>Gryllotalpicola</taxon>
    </lineage>
</organism>